<comment type="caution">
    <text evidence="1">The sequence shown here is derived from an EMBL/GenBank/DDBJ whole genome shotgun (WGS) entry which is preliminary data.</text>
</comment>
<sequence length="261" mass="28753">MEWLRHGWLVMICVLGVSCSSSIDVETIEQNKPVIRAINKMPSGGGYSTMAVAHNALARSIQVSEGGLDLSPKVARPSYCSGATYLVLLGMVEEALEGGQLQLSAAELEALRMRGEADGVGMWGRWNANGPGAAKVLKDLGMGVNFESYADARPGDFMKIFWTDEIGRNEFGHLVVYLGTSERGGEEYVTFWSSNQARGYGVKSVPKSSIKWAIFSRVTHVAGVKGVDTLEREDRYLSSMLMRSYTRDNVRSRCRVRRSLK</sequence>
<dbReference type="Proteomes" id="UP001597389">
    <property type="component" value="Unassembled WGS sequence"/>
</dbReference>
<dbReference type="PROSITE" id="PS51257">
    <property type="entry name" value="PROKAR_LIPOPROTEIN"/>
    <property type="match status" value="1"/>
</dbReference>
<name>A0ABW4ZD60_9BACT</name>
<dbReference type="RefSeq" id="WP_377088877.1">
    <property type="nucleotide sequence ID" value="NZ_JBHSJL010000014.1"/>
</dbReference>
<reference evidence="2" key="1">
    <citation type="journal article" date="2019" name="Int. J. Syst. Evol. Microbiol.">
        <title>The Global Catalogue of Microorganisms (GCM) 10K type strain sequencing project: providing services to taxonomists for standard genome sequencing and annotation.</title>
        <authorList>
            <consortium name="The Broad Institute Genomics Platform"/>
            <consortium name="The Broad Institute Genome Sequencing Center for Infectious Disease"/>
            <person name="Wu L."/>
            <person name="Ma J."/>
        </authorList>
    </citation>
    <scope>NUCLEOTIDE SEQUENCE [LARGE SCALE GENOMIC DNA]</scope>
    <source>
        <strain evidence="2">CCUG 57942</strain>
    </source>
</reference>
<organism evidence="1 2">
    <name type="scientific">Rubritalea tangerina</name>
    <dbReference type="NCBI Taxonomy" id="430798"/>
    <lineage>
        <taxon>Bacteria</taxon>
        <taxon>Pseudomonadati</taxon>
        <taxon>Verrucomicrobiota</taxon>
        <taxon>Verrucomicrobiia</taxon>
        <taxon>Verrucomicrobiales</taxon>
        <taxon>Rubritaleaceae</taxon>
        <taxon>Rubritalea</taxon>
    </lineage>
</organism>
<evidence type="ECO:0000313" key="2">
    <source>
        <dbReference type="Proteomes" id="UP001597389"/>
    </source>
</evidence>
<evidence type="ECO:0008006" key="3">
    <source>
        <dbReference type="Google" id="ProtNLM"/>
    </source>
</evidence>
<dbReference type="EMBL" id="JBHUJB010000061">
    <property type="protein sequence ID" value="MFD2159926.1"/>
    <property type="molecule type" value="Genomic_DNA"/>
</dbReference>
<keyword evidence="2" id="KW-1185">Reference proteome</keyword>
<protein>
    <recommendedName>
        <fullName evidence="3">Peptidase C39-like domain-containing protein</fullName>
    </recommendedName>
</protein>
<evidence type="ECO:0000313" key="1">
    <source>
        <dbReference type="EMBL" id="MFD2159926.1"/>
    </source>
</evidence>
<proteinExistence type="predicted"/>
<accession>A0ABW4ZD60</accession>
<gene>
    <name evidence="1" type="ORF">ACFSW8_13545</name>
</gene>